<evidence type="ECO:0000313" key="7">
    <source>
        <dbReference type="Proteomes" id="UP001462640"/>
    </source>
</evidence>
<organism evidence="6 7">
    <name type="scientific">Roseateles flavus</name>
    <dbReference type="NCBI Taxonomy" id="3149041"/>
    <lineage>
        <taxon>Bacteria</taxon>
        <taxon>Pseudomonadati</taxon>
        <taxon>Pseudomonadota</taxon>
        <taxon>Betaproteobacteria</taxon>
        <taxon>Burkholderiales</taxon>
        <taxon>Sphaerotilaceae</taxon>
        <taxon>Roseateles</taxon>
    </lineage>
</organism>
<comment type="caution">
    <text evidence="6">The sequence shown here is derived from an EMBL/GenBank/DDBJ whole genome shotgun (WGS) entry which is preliminary data.</text>
</comment>
<name>A0ABV0GIZ2_9BURK</name>
<keyword evidence="7" id="KW-1185">Reference proteome</keyword>
<dbReference type="PRINTS" id="PR00455">
    <property type="entry name" value="HTHTETR"/>
</dbReference>
<dbReference type="SUPFAM" id="SSF46689">
    <property type="entry name" value="Homeodomain-like"/>
    <property type="match status" value="1"/>
</dbReference>
<evidence type="ECO:0000256" key="2">
    <source>
        <dbReference type="ARBA" id="ARBA00023125"/>
    </source>
</evidence>
<feature type="domain" description="HTH tetR-type" evidence="5">
    <location>
        <begin position="19"/>
        <end position="79"/>
    </location>
</feature>
<keyword evidence="2 4" id="KW-0238">DNA-binding</keyword>
<accession>A0ABV0GIZ2</accession>
<keyword evidence="1" id="KW-0805">Transcription regulation</keyword>
<dbReference type="Proteomes" id="UP001462640">
    <property type="component" value="Unassembled WGS sequence"/>
</dbReference>
<evidence type="ECO:0000256" key="3">
    <source>
        <dbReference type="ARBA" id="ARBA00023163"/>
    </source>
</evidence>
<dbReference type="InterPro" id="IPR041669">
    <property type="entry name" value="TetR_C_15"/>
</dbReference>
<protein>
    <submittedName>
        <fullName evidence="6">Helix-turn-helix domain-containing protein</fullName>
    </submittedName>
</protein>
<sequence length="221" mass="23615">MSSTPPLLPRKSPRQRRSQLTVASLLEAAAQLLETQGLEGFNTNAVAERAGVGIGSLYQYFPSKDALTLALLEREAARFEADALAALEVPDGPAALRHLIRASVRQQLERAELARLLDEQEGRPELRAHLDKGRFGQLINTLLQRPGLPPQADAALAAADVAALIRGLVDGAGERRETDLAHLQCRVEAAVFGYLERAAAAARGLQGRECESGMRAGAAPA</sequence>
<proteinExistence type="predicted"/>
<feature type="DNA-binding region" description="H-T-H motif" evidence="4">
    <location>
        <begin position="42"/>
        <end position="61"/>
    </location>
</feature>
<dbReference type="EMBL" id="JBDPZC010000011">
    <property type="protein sequence ID" value="MEO3715016.1"/>
    <property type="molecule type" value="Genomic_DNA"/>
</dbReference>
<dbReference type="Pfam" id="PF17918">
    <property type="entry name" value="TetR_C_15"/>
    <property type="match status" value="1"/>
</dbReference>
<dbReference type="PANTHER" id="PTHR30055">
    <property type="entry name" value="HTH-TYPE TRANSCRIPTIONAL REGULATOR RUTR"/>
    <property type="match status" value="1"/>
</dbReference>
<dbReference type="Gene3D" id="1.10.357.10">
    <property type="entry name" value="Tetracycline Repressor, domain 2"/>
    <property type="match status" value="1"/>
</dbReference>
<dbReference type="RefSeq" id="WP_347612238.1">
    <property type="nucleotide sequence ID" value="NZ_JBDPZC010000011.1"/>
</dbReference>
<dbReference type="InterPro" id="IPR009057">
    <property type="entry name" value="Homeodomain-like_sf"/>
</dbReference>
<dbReference type="InterPro" id="IPR001647">
    <property type="entry name" value="HTH_TetR"/>
</dbReference>
<evidence type="ECO:0000313" key="6">
    <source>
        <dbReference type="EMBL" id="MEO3715016.1"/>
    </source>
</evidence>
<evidence type="ECO:0000256" key="1">
    <source>
        <dbReference type="ARBA" id="ARBA00023015"/>
    </source>
</evidence>
<dbReference type="Pfam" id="PF00440">
    <property type="entry name" value="TetR_N"/>
    <property type="match status" value="1"/>
</dbReference>
<dbReference type="InterPro" id="IPR050109">
    <property type="entry name" value="HTH-type_TetR-like_transc_reg"/>
</dbReference>
<keyword evidence="3" id="KW-0804">Transcription</keyword>
<evidence type="ECO:0000259" key="5">
    <source>
        <dbReference type="PROSITE" id="PS50977"/>
    </source>
</evidence>
<evidence type="ECO:0000256" key="4">
    <source>
        <dbReference type="PROSITE-ProRule" id="PRU00335"/>
    </source>
</evidence>
<reference evidence="6 7" key="1">
    <citation type="submission" date="2024-05" db="EMBL/GenBank/DDBJ databases">
        <title>Roseateles sp. 2.12 16S ribosomal RNA gene Genome sequencing and assembly.</title>
        <authorList>
            <person name="Woo H."/>
        </authorList>
    </citation>
    <scope>NUCLEOTIDE SEQUENCE [LARGE SCALE GENOMIC DNA]</scope>
    <source>
        <strain evidence="6 7">2.12</strain>
    </source>
</reference>
<dbReference type="PROSITE" id="PS50977">
    <property type="entry name" value="HTH_TETR_2"/>
    <property type="match status" value="1"/>
</dbReference>
<dbReference type="PANTHER" id="PTHR30055:SF234">
    <property type="entry name" value="HTH-TYPE TRANSCRIPTIONAL REGULATOR BETI"/>
    <property type="match status" value="1"/>
</dbReference>
<gene>
    <name evidence="6" type="ORF">ABDJ40_19800</name>
</gene>